<sequence length="81" mass="9512">MKLDENCLQRLSLASQKTEKEQQQPSAVRSDLCFTNLRLDRKSSKPERKKQRKHNNNIHHNRLPLFFTLVSFCCCGPNLQN</sequence>
<accession>A0A162Q7M2</accession>
<dbReference type="AlphaFoldDB" id="A0A162Q7M2"/>
<evidence type="ECO:0000313" key="2">
    <source>
        <dbReference type="Proteomes" id="UP000076858"/>
    </source>
</evidence>
<dbReference type="EMBL" id="LRGB01000389">
    <property type="protein sequence ID" value="KZS19429.1"/>
    <property type="molecule type" value="Genomic_DNA"/>
</dbReference>
<name>A0A162Q7M2_9CRUS</name>
<evidence type="ECO:0000313" key="1">
    <source>
        <dbReference type="EMBL" id="KZS19429.1"/>
    </source>
</evidence>
<keyword evidence="2" id="KW-1185">Reference proteome</keyword>
<organism evidence="1 2">
    <name type="scientific">Daphnia magna</name>
    <dbReference type="NCBI Taxonomy" id="35525"/>
    <lineage>
        <taxon>Eukaryota</taxon>
        <taxon>Metazoa</taxon>
        <taxon>Ecdysozoa</taxon>
        <taxon>Arthropoda</taxon>
        <taxon>Crustacea</taxon>
        <taxon>Branchiopoda</taxon>
        <taxon>Diplostraca</taxon>
        <taxon>Cladocera</taxon>
        <taxon>Anomopoda</taxon>
        <taxon>Daphniidae</taxon>
        <taxon>Daphnia</taxon>
    </lineage>
</organism>
<reference evidence="1 2" key="1">
    <citation type="submission" date="2016-03" db="EMBL/GenBank/DDBJ databases">
        <title>EvidentialGene: Evidence-directed Construction of Genes on Genomes.</title>
        <authorList>
            <person name="Gilbert D.G."/>
            <person name="Choi J.-H."/>
            <person name="Mockaitis K."/>
            <person name="Colbourne J."/>
            <person name="Pfrender M."/>
        </authorList>
    </citation>
    <scope>NUCLEOTIDE SEQUENCE [LARGE SCALE GENOMIC DNA]</scope>
    <source>
        <strain evidence="1 2">Xinb3</strain>
        <tissue evidence="1">Complete organism</tissue>
    </source>
</reference>
<protein>
    <submittedName>
        <fullName evidence="1">Uncharacterized protein</fullName>
    </submittedName>
</protein>
<dbReference type="Proteomes" id="UP000076858">
    <property type="component" value="Unassembled WGS sequence"/>
</dbReference>
<gene>
    <name evidence="1" type="ORF">APZ42_014357</name>
</gene>
<comment type="caution">
    <text evidence="1">The sequence shown here is derived from an EMBL/GenBank/DDBJ whole genome shotgun (WGS) entry which is preliminary data.</text>
</comment>
<proteinExistence type="predicted"/>